<dbReference type="PANTHER" id="PTHR35332">
    <property type="entry name" value="REGULATION OF ENOLASE PROTEIN 1"/>
    <property type="match status" value="1"/>
</dbReference>
<sequence length="211" mass="24493">MENVLKNGKWLNEPKSYYVGKDSVIIDTEPETDFWQRSYYGFRNDNAPAFLFESAENFTFTAKVDFEYKHLFDQCGLIIYINSENWFKASIEYDNSDFSRLGSVVTNNGYSDWATNDIETPKCIWYRLSRRGPDFLIESSFDGVEFRQMRFFHLHELGETTVEMGKLNPPLPATQAVNFGLYACSPTNSSFKAEFSDFRLDECKWLAHCAA</sequence>
<keyword evidence="2" id="KW-1185">Reference proteome</keyword>
<protein>
    <submittedName>
        <fullName evidence="1">DUF1349 domain-containing protein</fullName>
    </submittedName>
</protein>
<gene>
    <name evidence="1" type="ORF">C9I89_14200</name>
</gene>
<dbReference type="InterPro" id="IPR013320">
    <property type="entry name" value="ConA-like_dom_sf"/>
</dbReference>
<comment type="caution">
    <text evidence="1">The sequence shown here is derived from an EMBL/GenBank/DDBJ whole genome shotgun (WGS) entry which is preliminary data.</text>
</comment>
<reference evidence="1 2" key="1">
    <citation type="submission" date="2018-03" db="EMBL/GenBank/DDBJ databases">
        <title>Whole genome sequencing of Histamine producing bacteria.</title>
        <authorList>
            <person name="Butler K."/>
        </authorList>
    </citation>
    <scope>NUCLEOTIDE SEQUENCE [LARGE SCALE GENOMIC DNA]</scope>
    <source>
        <strain evidence="1 2">DSM 16190</strain>
    </source>
</reference>
<dbReference type="Pfam" id="PF07081">
    <property type="entry name" value="DUF1349"/>
    <property type="match status" value="1"/>
</dbReference>
<name>A0A2T3MWZ8_9GAMM</name>
<dbReference type="OrthoDB" id="9814707at2"/>
<accession>A0A2T3MWZ8</accession>
<dbReference type="InterPro" id="IPR009784">
    <property type="entry name" value="DUF1349"/>
</dbReference>
<dbReference type="SUPFAM" id="SSF49899">
    <property type="entry name" value="Concanavalin A-like lectins/glucanases"/>
    <property type="match status" value="1"/>
</dbReference>
<evidence type="ECO:0000313" key="2">
    <source>
        <dbReference type="Proteomes" id="UP000240904"/>
    </source>
</evidence>
<dbReference type="Proteomes" id="UP000240904">
    <property type="component" value="Unassembled WGS sequence"/>
</dbReference>
<dbReference type="InterPro" id="IPR015987">
    <property type="entry name" value="UCP022704"/>
</dbReference>
<dbReference type="Gene3D" id="2.60.120.200">
    <property type="match status" value="1"/>
</dbReference>
<dbReference type="EMBL" id="PYMC01000009">
    <property type="protein sequence ID" value="PSW04462.1"/>
    <property type="molecule type" value="Genomic_DNA"/>
</dbReference>
<dbReference type="PANTHER" id="PTHR35332:SF2">
    <property type="entry name" value="REGULATION OF ENOLASE PROTEIN 1"/>
    <property type="match status" value="1"/>
</dbReference>
<dbReference type="AlphaFoldDB" id="A0A2T3MWZ8"/>
<evidence type="ECO:0000313" key="1">
    <source>
        <dbReference type="EMBL" id="PSW04462.1"/>
    </source>
</evidence>
<dbReference type="RefSeq" id="WP_107283994.1">
    <property type="nucleotide sequence ID" value="NZ_PYMC01000009.1"/>
</dbReference>
<organism evidence="1 2">
    <name type="scientific">Photobacterium lipolyticum</name>
    <dbReference type="NCBI Taxonomy" id="266810"/>
    <lineage>
        <taxon>Bacteria</taxon>
        <taxon>Pseudomonadati</taxon>
        <taxon>Pseudomonadota</taxon>
        <taxon>Gammaproteobacteria</taxon>
        <taxon>Vibrionales</taxon>
        <taxon>Vibrionaceae</taxon>
        <taxon>Photobacterium</taxon>
    </lineage>
</organism>
<proteinExistence type="predicted"/>
<dbReference type="PIRSF" id="PIRSF022704">
    <property type="entry name" value="UCP022704"/>
    <property type="match status" value="1"/>
</dbReference>